<evidence type="ECO:0000256" key="10">
    <source>
        <dbReference type="ARBA" id="ARBA00025661"/>
    </source>
</evidence>
<dbReference type="PANTHER" id="PTHR46567">
    <property type="entry name" value="MEDIATOR OF RNA POLYMERASE II TRANSCRIPTION SUBUNIT 12"/>
    <property type="match status" value="1"/>
</dbReference>
<comment type="subunit">
    <text evidence="3">Component of the SRB8-11 complex, which itself associates with the Mediator complex.</text>
</comment>
<gene>
    <name evidence="14" type="ORF">E1B28_009986</name>
</gene>
<evidence type="ECO:0000256" key="2">
    <source>
        <dbReference type="ARBA" id="ARBA00010289"/>
    </source>
</evidence>
<comment type="caution">
    <text evidence="14">The sequence shown here is derived from an EMBL/GenBank/DDBJ whole genome shotgun (WGS) entry which is preliminary data.</text>
</comment>
<keyword evidence="8" id="KW-0804">Transcription</keyword>
<sequence length="1608" mass="180538">MSDQDLPAYESHPPEWLPKAHNEVDLGYAGFHPPRPGQEEDLLSENNVKNGYHLGLTVTAESYSSQSTISENLRCHETILKLEDLVNEVFNRRATQVPCVPVHNFRFPSRVTLNDAKRQAWFDDLANPTVPLSKLGKNVPHGAKGADLLDLLHLKDVSIPRAVWFLRVFGANETAGLRDKPAYDPTQYSIEWTNVVTSHLRKQLQDIALPSPVRAAVNIKQTFKGVLADTETRDKWISRFSYCLRLLRAFYTDGLVNKRTFFVWLVNQMFSCNLAQVGFIARIADEYFDGMMRCRALTRPLLEACLNKLTEINTTLAKEHLVETEDLMKSLLQRLCLVLPDTFVSPGMWISYSETLTDILTENIPEKSNDDLHEAGTSYLSQHIVYNLADIKNRNDTMLFRNLPYVASVRLGSAVSDVELLNSISSESDISTLPFFPNTSDGWFGIPEKIVTLLTWSVTPVQFGDHRPFVAVSLIRQWRNKTGERANRRDIHPPDEFLQDRLFEWLDSSDVAGESQNIRSVALLFGELVKNDLFSYTSYIQRLIARGESGLSEDQKPSRHRTFLRWIPLHNIPPSVLSQRKVVLYGLARVTPEDKLYQDIKTEITSMLPELFGGQSDATLLTPYTVSMGFTKMLQSCRSDQVRVLKWLQPFLQKMILQHESEVSNSSILKSYCIAAELMAKAQCFDSLLELTISLLENSSTVELLITAIDTFHRHATVWAAMDVKRDIISTLNTAHHVWKHRGIQSRPLLALLTEFDAGRYLSDILREEIAADISIMTLALQPHTDRPSDTVPDVLPEILMLANDPRVDAPSILANGLWIKYRMSFCWAWKVWDNTFASLRQIPAMTSDITTRRVYALRYGTFLWHVDQHLPMGLDGQVLRWFLGQGKNEMTALGIDGWDVVIVVLLYLSVHGALKTTSILEGLVYPAWHLGASATTEAQAQSIETYLRAANSLCQQLLVKEDCNDDLLPPTNLIDVQCLRTRRQAVYREPHFPLLITNIPVLVLLENNNSSSESLRKEAKDIRHWLCEKDPFRQGVYRNLDKVREAFESSLQITEGTSEDISKQTVTALRVVLGEGTDDIELSHWPENTSLLSPWKISATAIQLQFVLRQMGRNNAPKARAANIMALDKLTTMIFRNALSPEEANFVAQMTKGVGSEISGKFINNGMRRVTEVIGGMSFTSDSLKASLSRAGELLRVLSYVAEPLREDAAGLPAINSDVQDKFFPTLSSKWEELLNLMQVDSDKNYQSSFPEAVVLLARLLQFDLALRGVWTEKVKETSLKLANTLFNLLQIHAARSDTDPMSFPLLLDTLYYLLDEIPLDAKLGSFDPFRAYPDIHLSELPPDISTEYLYQLQSLLQNLPEDQSTANLNNAHKDSSGRLVIGPPVVNRPWEWIENLGEATSSGINDGEAEYLKGKQPVKNTGSLSLLTFGARSTGYTIMPRTVVEARVQSTLRTFEDGFSFEGLFIRDWRDSRLGPHEDVMRPSGGNGSDSSHDLQSPMAMHFRNVDQRGTPRGSPVSTSGHSLGSVVSMRPSPNLPGNRESTSASGAGPIEVIDVDNLPASLNARNKRKGGQDSDDEIIIVDGPAGGKNKKAKTTRTLPKLVKKR</sequence>
<dbReference type="RefSeq" id="XP_043007379.1">
    <property type="nucleotide sequence ID" value="XM_043154921.1"/>
</dbReference>
<evidence type="ECO:0000256" key="7">
    <source>
        <dbReference type="ARBA" id="ARBA00023159"/>
    </source>
</evidence>
<dbReference type="InterPro" id="IPR057344">
    <property type="entry name" value="ARM_SRB8"/>
</dbReference>
<evidence type="ECO:0000256" key="9">
    <source>
        <dbReference type="ARBA" id="ARBA00023242"/>
    </source>
</evidence>
<dbReference type="GeneID" id="66079062"/>
<dbReference type="Pfam" id="PF25326">
    <property type="entry name" value="ARM_SRB8"/>
    <property type="match status" value="1"/>
</dbReference>
<dbReference type="PANTHER" id="PTHR46567:SF1">
    <property type="entry name" value="MEDIATOR OF RNA POLYMERASE II TRANSCRIPTION SUBUNIT 12"/>
    <property type="match status" value="1"/>
</dbReference>
<evidence type="ECO:0000256" key="6">
    <source>
        <dbReference type="ARBA" id="ARBA00023015"/>
    </source>
</evidence>
<keyword evidence="6" id="KW-0805">Transcription regulation</keyword>
<dbReference type="GO" id="GO:0016592">
    <property type="term" value="C:mediator complex"/>
    <property type="evidence" value="ECO:0007669"/>
    <property type="project" value="InterPro"/>
</dbReference>
<accession>A0A9P7RW60</accession>
<evidence type="ECO:0000313" key="14">
    <source>
        <dbReference type="EMBL" id="KAG7090909.1"/>
    </source>
</evidence>
<protein>
    <recommendedName>
        <fullName evidence="4">Mediator of RNA polymerase II transcription subunit 12</fullName>
    </recommendedName>
    <alternativeName>
        <fullName evidence="11">Mediator complex subunit 12</fullName>
    </alternativeName>
</protein>
<evidence type="ECO:0000256" key="8">
    <source>
        <dbReference type="ARBA" id="ARBA00023163"/>
    </source>
</evidence>
<comment type="subcellular location">
    <subcellularLocation>
        <location evidence="1">Nucleus</location>
    </subcellularLocation>
</comment>
<evidence type="ECO:0000256" key="1">
    <source>
        <dbReference type="ARBA" id="ARBA00004123"/>
    </source>
</evidence>
<evidence type="ECO:0000256" key="12">
    <source>
        <dbReference type="SAM" id="MobiDB-lite"/>
    </source>
</evidence>
<keyword evidence="15" id="KW-1185">Reference proteome</keyword>
<evidence type="ECO:0000313" key="15">
    <source>
        <dbReference type="Proteomes" id="UP001049176"/>
    </source>
</evidence>
<dbReference type="InterPro" id="IPR021990">
    <property type="entry name" value="Mediator_Med12_LCEWAV"/>
</dbReference>
<dbReference type="Pfam" id="PF12145">
    <property type="entry name" value="Med12-LCEWAV"/>
    <property type="match status" value="1"/>
</dbReference>
<keyword evidence="7" id="KW-0010">Activator</keyword>
<dbReference type="Proteomes" id="UP001049176">
    <property type="component" value="Chromosome 6"/>
</dbReference>
<evidence type="ECO:0000256" key="4">
    <source>
        <dbReference type="ARBA" id="ARBA00019622"/>
    </source>
</evidence>
<dbReference type="Pfam" id="PF09497">
    <property type="entry name" value="Med12"/>
    <property type="match status" value="1"/>
</dbReference>
<proteinExistence type="inferred from homology"/>
<comment type="function">
    <text evidence="10">Component of the SRB8-11 complex. The SRB8-11 complex is a regulatory module of the Mediator complex which is itself involved in regulation of basal and activated RNA polymerase II-dependent transcription. The SRB8-11 complex may be involved in the transcriptional repression of a subset of genes regulated by Mediator. It may inhibit the association of the Mediator complex with RNA polymerase II to form the holoenzyme complex.</text>
</comment>
<evidence type="ECO:0000256" key="5">
    <source>
        <dbReference type="ARBA" id="ARBA00022491"/>
    </source>
</evidence>
<evidence type="ECO:0000259" key="13">
    <source>
        <dbReference type="SMART" id="SM01281"/>
    </source>
</evidence>
<organism evidence="14 15">
    <name type="scientific">Marasmius oreades</name>
    <name type="common">fairy-ring Marasmius</name>
    <dbReference type="NCBI Taxonomy" id="181124"/>
    <lineage>
        <taxon>Eukaryota</taxon>
        <taxon>Fungi</taxon>
        <taxon>Dikarya</taxon>
        <taxon>Basidiomycota</taxon>
        <taxon>Agaricomycotina</taxon>
        <taxon>Agaricomycetes</taxon>
        <taxon>Agaricomycetidae</taxon>
        <taxon>Agaricales</taxon>
        <taxon>Marasmiineae</taxon>
        <taxon>Marasmiaceae</taxon>
        <taxon>Marasmius</taxon>
    </lineage>
</organism>
<dbReference type="EMBL" id="CM032186">
    <property type="protein sequence ID" value="KAG7090909.1"/>
    <property type="molecule type" value="Genomic_DNA"/>
</dbReference>
<dbReference type="OrthoDB" id="20828at2759"/>
<feature type="domain" description="Mediator complex subunit Med12" evidence="13">
    <location>
        <begin position="104"/>
        <end position="167"/>
    </location>
</feature>
<reference evidence="14" key="1">
    <citation type="journal article" date="2021" name="Genome Biol. Evol.">
        <title>The assembled and annotated genome of the fairy-ring fungus Marasmius oreades.</title>
        <authorList>
            <person name="Hiltunen M."/>
            <person name="Ament-Velasquez S.L."/>
            <person name="Johannesson H."/>
        </authorList>
    </citation>
    <scope>NUCLEOTIDE SEQUENCE</scope>
    <source>
        <strain evidence="14">03SP1</strain>
    </source>
</reference>
<dbReference type="KEGG" id="more:E1B28_009986"/>
<evidence type="ECO:0000256" key="11">
    <source>
        <dbReference type="ARBA" id="ARBA00032010"/>
    </source>
</evidence>
<evidence type="ECO:0000256" key="3">
    <source>
        <dbReference type="ARBA" id="ARBA00011629"/>
    </source>
</evidence>
<dbReference type="SMART" id="SM01281">
    <property type="entry name" value="Med12"/>
    <property type="match status" value="1"/>
</dbReference>
<comment type="similarity">
    <text evidence="2">Belongs to the Mediator complex subunit 12 family.</text>
</comment>
<feature type="region of interest" description="Disordered" evidence="12">
    <location>
        <begin position="1478"/>
        <end position="1608"/>
    </location>
</feature>
<name>A0A9P7RW60_9AGAR</name>
<dbReference type="InterPro" id="IPR019035">
    <property type="entry name" value="Mediator_Med12"/>
</dbReference>
<dbReference type="GO" id="GO:0003712">
    <property type="term" value="F:transcription coregulator activity"/>
    <property type="evidence" value="ECO:0007669"/>
    <property type="project" value="InterPro"/>
</dbReference>
<keyword evidence="5" id="KW-0678">Repressor</keyword>
<dbReference type="GO" id="GO:0006357">
    <property type="term" value="P:regulation of transcription by RNA polymerase II"/>
    <property type="evidence" value="ECO:0007669"/>
    <property type="project" value="InterPro"/>
</dbReference>
<keyword evidence="9" id="KW-0539">Nucleus</keyword>